<protein>
    <recommendedName>
        <fullName evidence="2">Ribosomal protein bL31m N-terminal domain-containing protein</fullName>
    </recommendedName>
</protein>
<feature type="compositionally biased region" description="Basic and acidic residues" evidence="1">
    <location>
        <begin position="123"/>
        <end position="142"/>
    </location>
</feature>
<dbReference type="Pfam" id="PF21492">
    <property type="entry name" value="bL31_N"/>
    <property type="match status" value="1"/>
</dbReference>
<reference evidence="4" key="1">
    <citation type="submission" date="2016-05" db="EMBL/GenBank/DDBJ databases">
        <title>Comparative genomics of biotechnologically important yeasts.</title>
        <authorList>
            <consortium name="DOE Joint Genome Institute"/>
            <person name="Riley R."/>
            <person name="Haridas S."/>
            <person name="Wolfe K.H."/>
            <person name="Lopes M.R."/>
            <person name="Hittinger C.T."/>
            <person name="Goker M."/>
            <person name="Salamov A."/>
            <person name="Wisecaver J."/>
            <person name="Long T.M."/>
            <person name="Aerts A.L."/>
            <person name="Barry K."/>
            <person name="Choi C."/>
            <person name="Clum A."/>
            <person name="Coughlan A.Y."/>
            <person name="Deshpande S."/>
            <person name="Douglass A.P."/>
            <person name="Hanson S.J."/>
            <person name="Klenk H.-P."/>
            <person name="Labutti K."/>
            <person name="Lapidus A."/>
            <person name="Lindquist E."/>
            <person name="Lipzen A."/>
            <person name="Meier-Kolthoff J.P."/>
            <person name="Ohm R.A."/>
            <person name="Otillar R.P."/>
            <person name="Pangilinan J."/>
            <person name="Peng Y."/>
            <person name="Rokas A."/>
            <person name="Rosa C.A."/>
            <person name="Scheuner C."/>
            <person name="Sibirny A.A."/>
            <person name="Slot J.C."/>
            <person name="Stielow J.B."/>
            <person name="Sun H."/>
            <person name="Kurtzman C.P."/>
            <person name="Blackwell M."/>
            <person name="Grigoriev I.V."/>
            <person name="Jeffries T.W."/>
        </authorList>
    </citation>
    <scope>NUCLEOTIDE SEQUENCE [LARGE SCALE GENOMIC DNA]</scope>
    <source>
        <strain evidence="4">NRRL Y-2460</strain>
    </source>
</reference>
<evidence type="ECO:0000259" key="2">
    <source>
        <dbReference type="Pfam" id="PF21492"/>
    </source>
</evidence>
<sequence>MFSTRPIKDVSVRSQVVNFIRNYAGKPSLAQGAVIPRRPLKKIQIGKARPAIYHKFNCMVELSDGSVFIRRSQFPKVEMRMITDQRNNVIWNESRSDLVVADAGARGRLNRFKEKYADFADESKEEKSEKKASADVKPKEDEEKVDDYLDLLGAGHVESKLGGNIAGKNKSRKK</sequence>
<feature type="region of interest" description="Disordered" evidence="1">
    <location>
        <begin position="123"/>
        <end position="143"/>
    </location>
</feature>
<feature type="domain" description="Ribosomal protein bL31m N-terminal" evidence="2">
    <location>
        <begin position="35"/>
        <end position="94"/>
    </location>
</feature>
<dbReference type="OrthoDB" id="5587740at2759"/>
<accession>A0A1E4U169</accession>
<dbReference type="GO" id="GO:0032543">
    <property type="term" value="P:mitochondrial translation"/>
    <property type="evidence" value="ECO:0007669"/>
    <property type="project" value="EnsemblFungi"/>
</dbReference>
<dbReference type="InterPro" id="IPR034600">
    <property type="entry name" value="Ribosomal_bL31m"/>
</dbReference>
<dbReference type="PANTHER" id="PTHR28174:SF1">
    <property type="entry name" value="LARGE RIBOSOMAL SUBUNIT PROTEIN BL31M"/>
    <property type="match status" value="1"/>
</dbReference>
<keyword evidence="4" id="KW-1185">Reference proteome</keyword>
<evidence type="ECO:0000313" key="4">
    <source>
        <dbReference type="Proteomes" id="UP000094236"/>
    </source>
</evidence>
<dbReference type="InterPro" id="IPR048874">
    <property type="entry name" value="Ribosomal_bL31m_N"/>
</dbReference>
<dbReference type="PANTHER" id="PTHR28174">
    <property type="entry name" value="54S RIBOSOMAL PROTEIN L36, MITOCHONDRIAL"/>
    <property type="match status" value="1"/>
</dbReference>
<evidence type="ECO:0000256" key="1">
    <source>
        <dbReference type="SAM" id="MobiDB-lite"/>
    </source>
</evidence>
<organism evidence="3 4">
    <name type="scientific">Pachysolen tannophilus NRRL Y-2460</name>
    <dbReference type="NCBI Taxonomy" id="669874"/>
    <lineage>
        <taxon>Eukaryota</taxon>
        <taxon>Fungi</taxon>
        <taxon>Dikarya</taxon>
        <taxon>Ascomycota</taxon>
        <taxon>Saccharomycotina</taxon>
        <taxon>Pichiomycetes</taxon>
        <taxon>Pachysolenaceae</taxon>
        <taxon>Pachysolen</taxon>
    </lineage>
</organism>
<dbReference type="Proteomes" id="UP000094236">
    <property type="component" value="Unassembled WGS sequence"/>
</dbReference>
<dbReference type="STRING" id="669874.A0A1E4U169"/>
<name>A0A1E4U169_PACTA</name>
<evidence type="ECO:0000313" key="3">
    <source>
        <dbReference type="EMBL" id="ODV97735.1"/>
    </source>
</evidence>
<gene>
    <name evidence="3" type="ORF">PACTADRAFT_47592</name>
</gene>
<dbReference type="AlphaFoldDB" id="A0A1E4U169"/>
<proteinExistence type="predicted"/>
<dbReference type="Gene3D" id="6.20.130.10">
    <property type="match status" value="1"/>
</dbReference>
<dbReference type="GO" id="GO:0005762">
    <property type="term" value="C:mitochondrial large ribosomal subunit"/>
    <property type="evidence" value="ECO:0007669"/>
    <property type="project" value="EnsemblFungi"/>
</dbReference>
<dbReference type="EMBL" id="KV454011">
    <property type="protein sequence ID" value="ODV97735.1"/>
    <property type="molecule type" value="Genomic_DNA"/>
</dbReference>
<dbReference type="GO" id="GO:0003735">
    <property type="term" value="F:structural constituent of ribosome"/>
    <property type="evidence" value="ECO:0007669"/>
    <property type="project" value="EnsemblFungi"/>
</dbReference>